<dbReference type="Gramene" id="scaffold_703495.1">
    <property type="protein sequence ID" value="scaffold_703495.1"/>
    <property type="gene ID" value="scaffold_703495.1"/>
</dbReference>
<proteinExistence type="predicted"/>
<protein>
    <recommendedName>
        <fullName evidence="1">F-box associated beta-propeller type 1 domain-containing protein</fullName>
    </recommendedName>
</protein>
<evidence type="ECO:0000259" key="1">
    <source>
        <dbReference type="Pfam" id="PF07734"/>
    </source>
</evidence>
<keyword evidence="3" id="KW-1185">Reference proteome</keyword>
<reference evidence="3" key="1">
    <citation type="journal article" date="2011" name="Nat. Genet.">
        <title>The Arabidopsis lyrata genome sequence and the basis of rapid genome size change.</title>
        <authorList>
            <person name="Hu T.T."/>
            <person name="Pattyn P."/>
            <person name="Bakker E.G."/>
            <person name="Cao J."/>
            <person name="Cheng J.-F."/>
            <person name="Clark R.M."/>
            <person name="Fahlgren N."/>
            <person name="Fawcett J.A."/>
            <person name="Grimwood J."/>
            <person name="Gundlach H."/>
            <person name="Haberer G."/>
            <person name="Hollister J.D."/>
            <person name="Ossowski S."/>
            <person name="Ottilar R.P."/>
            <person name="Salamov A.A."/>
            <person name="Schneeberger K."/>
            <person name="Spannagl M."/>
            <person name="Wang X."/>
            <person name="Yang L."/>
            <person name="Nasrallah M.E."/>
            <person name="Bergelson J."/>
            <person name="Carrington J.C."/>
            <person name="Gaut B.S."/>
            <person name="Schmutz J."/>
            <person name="Mayer K.F.X."/>
            <person name="Van de Peer Y."/>
            <person name="Grigoriev I.V."/>
            <person name="Nordborg M."/>
            <person name="Weigel D."/>
            <person name="Guo Y.-L."/>
        </authorList>
    </citation>
    <scope>NUCLEOTIDE SEQUENCE [LARGE SCALE GENOMIC DNA]</scope>
    <source>
        <strain evidence="3">cv. MN47</strain>
    </source>
</reference>
<dbReference type="EMBL" id="GL348719">
    <property type="protein sequence ID" value="EFH46730.1"/>
    <property type="molecule type" value="Genomic_DNA"/>
</dbReference>
<feature type="domain" description="F-box associated beta-propeller type 1" evidence="1">
    <location>
        <begin position="1"/>
        <end position="71"/>
    </location>
</feature>
<dbReference type="AlphaFoldDB" id="D7MI03"/>
<dbReference type="InterPro" id="IPR006527">
    <property type="entry name" value="F-box-assoc_dom_typ1"/>
</dbReference>
<name>D7MI03_ARALL</name>
<evidence type="ECO:0000313" key="3">
    <source>
        <dbReference type="Proteomes" id="UP000008694"/>
    </source>
</evidence>
<sequence length="78" mass="8999">MVMDYKVYFMSVNLHGIHKKDDDNNVKSSIIHKAKLISLNDDADHDLVNNIDTIFHCNGILLLLCIMWKSKLTQSRLV</sequence>
<dbReference type="Pfam" id="PF07734">
    <property type="entry name" value="FBA_1"/>
    <property type="match status" value="1"/>
</dbReference>
<dbReference type="HOGENOM" id="CLU_2625347_0_0_1"/>
<accession>D7MI03</accession>
<evidence type="ECO:0000313" key="2">
    <source>
        <dbReference type="EMBL" id="EFH46730.1"/>
    </source>
</evidence>
<dbReference type="STRING" id="81972.D7MI03"/>
<organism evidence="3">
    <name type="scientific">Arabidopsis lyrata subsp. lyrata</name>
    <name type="common">Lyre-leaved rock-cress</name>
    <dbReference type="NCBI Taxonomy" id="81972"/>
    <lineage>
        <taxon>Eukaryota</taxon>
        <taxon>Viridiplantae</taxon>
        <taxon>Streptophyta</taxon>
        <taxon>Embryophyta</taxon>
        <taxon>Tracheophyta</taxon>
        <taxon>Spermatophyta</taxon>
        <taxon>Magnoliopsida</taxon>
        <taxon>eudicotyledons</taxon>
        <taxon>Gunneridae</taxon>
        <taxon>Pentapetalae</taxon>
        <taxon>rosids</taxon>
        <taxon>malvids</taxon>
        <taxon>Brassicales</taxon>
        <taxon>Brassicaceae</taxon>
        <taxon>Camelineae</taxon>
        <taxon>Arabidopsis</taxon>
    </lineage>
</organism>
<gene>
    <name evidence="2" type="ORF">ARALYDRAFT_915753</name>
</gene>
<dbReference type="Proteomes" id="UP000008694">
    <property type="component" value="Unassembled WGS sequence"/>
</dbReference>